<keyword evidence="8" id="KW-1185">Reference proteome</keyword>
<dbReference type="PANTHER" id="PTHR15830">
    <property type="entry name" value="TELOMERE LENGTH REGULATION PROTEIN TEL2 FAMILY MEMBER"/>
    <property type="match status" value="1"/>
</dbReference>
<accession>A0A7J6DTS3</accession>
<dbReference type="GO" id="GO:0051083">
    <property type="term" value="P:'de novo' cotranslational protein folding"/>
    <property type="evidence" value="ECO:0007669"/>
    <property type="project" value="TreeGrafter"/>
</dbReference>
<dbReference type="GO" id="GO:0005829">
    <property type="term" value="C:cytosol"/>
    <property type="evidence" value="ECO:0007669"/>
    <property type="project" value="TreeGrafter"/>
</dbReference>
<gene>
    <name evidence="7" type="ORF">G4B88_025269</name>
</gene>
<dbReference type="GO" id="GO:0051879">
    <property type="term" value="F:Hsp90 protein binding"/>
    <property type="evidence" value="ECO:0007669"/>
    <property type="project" value="TreeGrafter"/>
</dbReference>
<evidence type="ECO:0000313" key="8">
    <source>
        <dbReference type="Proteomes" id="UP000583929"/>
    </source>
</evidence>
<dbReference type="InterPro" id="IPR038528">
    <property type="entry name" value="TEL2_C_sf"/>
</dbReference>
<feature type="domain" description="TELO2 ARM repeat" evidence="6">
    <location>
        <begin position="354"/>
        <end position="594"/>
    </location>
</feature>
<proteinExistence type="inferred from homology"/>
<dbReference type="InterPro" id="IPR051970">
    <property type="entry name" value="TEL2_Regulation"/>
</dbReference>
<evidence type="ECO:0000256" key="4">
    <source>
        <dbReference type="SAM" id="MobiDB-lite"/>
    </source>
</evidence>
<reference evidence="7 8" key="1">
    <citation type="journal article" date="2020" name="bioRxiv">
        <title>Sequence and annotation of 42 cannabis genomes reveals extensive copy number variation in cannabinoid synthesis and pathogen resistance genes.</title>
        <authorList>
            <person name="Mckernan K.J."/>
            <person name="Helbert Y."/>
            <person name="Kane L.T."/>
            <person name="Ebling H."/>
            <person name="Zhang L."/>
            <person name="Liu B."/>
            <person name="Eaton Z."/>
            <person name="Mclaughlin S."/>
            <person name="Kingan S."/>
            <person name="Baybayan P."/>
            <person name="Concepcion G."/>
            <person name="Jordan M."/>
            <person name="Riva A."/>
            <person name="Barbazuk W."/>
            <person name="Harkins T."/>
        </authorList>
    </citation>
    <scope>NUCLEOTIDE SEQUENCE [LARGE SCALE GENOMIC DNA]</scope>
    <source>
        <strain evidence="8">cv. Jamaican Lion 4</strain>
        <tissue evidence="7">Leaf</tissue>
    </source>
</reference>
<feature type="domain" description="Telomere length regulation protein conserved" evidence="5">
    <location>
        <begin position="710"/>
        <end position="821"/>
    </location>
</feature>
<feature type="compositionally biased region" description="Acidic residues" evidence="4">
    <location>
        <begin position="674"/>
        <end position="683"/>
    </location>
</feature>
<comment type="subcellular location">
    <subcellularLocation>
        <location evidence="1">Cytoplasm</location>
    </subcellularLocation>
</comment>
<dbReference type="AlphaFoldDB" id="A0A7J6DTS3"/>
<evidence type="ECO:0000259" key="5">
    <source>
        <dbReference type="Pfam" id="PF10193"/>
    </source>
</evidence>
<dbReference type="PANTHER" id="PTHR15830:SF10">
    <property type="entry name" value="TELOMERE LENGTH REGULATION PROTEIN TEL2 HOMOLOG"/>
    <property type="match status" value="1"/>
</dbReference>
<dbReference type="GO" id="GO:0042162">
    <property type="term" value="F:telomeric DNA binding"/>
    <property type="evidence" value="ECO:0007669"/>
    <property type="project" value="TreeGrafter"/>
</dbReference>
<organism evidence="7 8">
    <name type="scientific">Cannabis sativa</name>
    <name type="common">Hemp</name>
    <name type="synonym">Marijuana</name>
    <dbReference type="NCBI Taxonomy" id="3483"/>
    <lineage>
        <taxon>Eukaryota</taxon>
        <taxon>Viridiplantae</taxon>
        <taxon>Streptophyta</taxon>
        <taxon>Embryophyta</taxon>
        <taxon>Tracheophyta</taxon>
        <taxon>Spermatophyta</taxon>
        <taxon>Magnoliopsida</taxon>
        <taxon>eudicotyledons</taxon>
        <taxon>Gunneridae</taxon>
        <taxon>Pentapetalae</taxon>
        <taxon>rosids</taxon>
        <taxon>fabids</taxon>
        <taxon>Rosales</taxon>
        <taxon>Cannabaceae</taxon>
        <taxon>Cannabis</taxon>
    </lineage>
</organism>
<comment type="similarity">
    <text evidence="2">Belongs to the TEL2 family.</text>
</comment>
<name>A0A7J6DTS3_CANSA</name>
<dbReference type="EMBL" id="JAATIQ010000657">
    <property type="protein sequence ID" value="KAF4348969.1"/>
    <property type="molecule type" value="Genomic_DNA"/>
</dbReference>
<comment type="caution">
    <text evidence="7">The sequence shown here is derived from an EMBL/GenBank/DDBJ whole genome shotgun (WGS) entry which is preliminary data.</text>
</comment>
<evidence type="ECO:0008006" key="9">
    <source>
        <dbReference type="Google" id="ProtNLM"/>
    </source>
</evidence>
<feature type="non-terminal residue" evidence="7">
    <location>
        <position position="1"/>
    </location>
</feature>
<evidence type="ECO:0000256" key="2">
    <source>
        <dbReference type="ARBA" id="ARBA00006133"/>
    </source>
</evidence>
<evidence type="ECO:0000313" key="7">
    <source>
        <dbReference type="EMBL" id="KAF4348969.1"/>
    </source>
</evidence>
<evidence type="ECO:0000259" key="6">
    <source>
        <dbReference type="Pfam" id="PF25320"/>
    </source>
</evidence>
<dbReference type="Gene3D" id="1.25.40.720">
    <property type="entry name" value="Telomere length regulation protein 2, C-terminal domain"/>
    <property type="match status" value="1"/>
</dbReference>
<dbReference type="InterPro" id="IPR057348">
    <property type="entry name" value="TELO2_ARM"/>
</dbReference>
<dbReference type="SUPFAM" id="SSF48371">
    <property type="entry name" value="ARM repeat"/>
    <property type="match status" value="1"/>
</dbReference>
<dbReference type="Pfam" id="PF10193">
    <property type="entry name" value="Telomere_reg-2"/>
    <property type="match status" value="1"/>
</dbReference>
<evidence type="ECO:0000256" key="1">
    <source>
        <dbReference type="ARBA" id="ARBA00004496"/>
    </source>
</evidence>
<sequence length="1102" mass="122875">AGVTQGRYVSSKVTHAWKTRLLASCGLLALTVQVATSSLLNSSYSSFSLSVSEVKATVTEERTTKAKVMEMEDKGTRREKVVQAQVLHKVGEVISAINDAKHVDQVICALHSFAILLFPLDSSLLSGSIDERYRDKILSAKVPSVDERSEWWQVFYRGNAFPTLARVLLRDVTSNWLACFPISARKHVYDAFFANGLMTEVVQALVPCLQPIGTDGLDVQAVRSNTERLLILCLLENNGVVQMAKEFGAAYQTEDSFDEHFKARVSMVAQIVSSLPDKAQMGAAVSLSSQYPLPNLVCMFFKQITIQLLSLAEERNSNLVNGGAVFNGSVMDGYGTFTFVGETFSRICRRGSIDVLVSEVVPRVLRHVQSLLSLNDGSLVADVIESNRASHFWLNMMLSVKDSYAVERMSEQLLREIAKKRVSDVEAYWILWILFHRSFSHQVSFRSMLVDKFLLWKVFPISCLRWILHFALLEHPPDVKPISESHNNQKFLEALHSLASVWSKKEFVQSATTEQQIYVSAAVGLSLENISREQLDEIKDVMPSILQGVSCRLESPNHLVRRMASSVALAFSNVIDPENPLYLDDSCIGESIDWEFGLVDSEKECLTNNKCIEKGVNVKSCISSVEENDVNHTADKNILQNVKTKTKEVSEYKLVDPDEIIDPATLNCDSGSDKDDDDNESEISDTSSDSSLQPYDLVDDDTDLKKNFTQLVDVVGALRKSDDADGVEKALDVAEKLVRASPDELKHVASDLVRTLVQVRCSDLAVEGEEETAENKRQRALVALVVMCPLESLDTLHKLLYSPNVDFSQRIMILDVMTNAALELSHTKTTKPKHQTRPLISTISENQAWFLPSDIGPPGAGTWKEISETGTLLNWENRYERELPQKPGQIRKGKTRRWSLGSSNIQDNQSEWSHNKFPMYAAAFMLPAMQGFDKKRHGVDLLNRDFIVLGKLIYMLGVCMKCAAMHPEASALASPLLDMLQSRGICHHKEAYVRKAALFAASCVLSSLHPSYIASSLTEGSLEISKGLDWVRTWALHVAESDTDRECYMMAMTCLQLHAEMALQASRAMESIESTSKVENIGLLSSLSKDTIKIPYSSVKFH</sequence>
<dbReference type="InterPro" id="IPR016024">
    <property type="entry name" value="ARM-type_fold"/>
</dbReference>
<feature type="region of interest" description="Disordered" evidence="4">
    <location>
        <begin position="663"/>
        <end position="696"/>
    </location>
</feature>
<evidence type="ECO:0000256" key="3">
    <source>
        <dbReference type="ARBA" id="ARBA00022490"/>
    </source>
</evidence>
<keyword evidence="3" id="KW-0963">Cytoplasm</keyword>
<protein>
    <recommendedName>
        <fullName evidence="9">Telomere length regulation protein conserved domain-containing protein</fullName>
    </recommendedName>
</protein>
<dbReference type="InterPro" id="IPR019337">
    <property type="entry name" value="Telomere_length_regulation_dom"/>
</dbReference>
<dbReference type="Pfam" id="PF25320">
    <property type="entry name" value="TELO2_ARM"/>
    <property type="match status" value="1"/>
</dbReference>
<dbReference type="Proteomes" id="UP000583929">
    <property type="component" value="Unassembled WGS sequence"/>
</dbReference>